<feature type="binding site" description="in other chain" evidence="11">
    <location>
        <position position="92"/>
    </location>
    <ligand>
        <name>L-methionine</name>
        <dbReference type="ChEBI" id="CHEBI:57844"/>
        <note>ligand shared between two neighboring subunits</note>
    </ligand>
</feature>
<dbReference type="EC" id="2.5.1.6" evidence="11"/>
<dbReference type="SUPFAM" id="SSF55973">
    <property type="entry name" value="S-adenosylmethionine synthetase"/>
    <property type="match status" value="3"/>
</dbReference>
<feature type="binding site" evidence="11">
    <location>
        <position position="232"/>
    </location>
    <ligand>
        <name>L-methionine</name>
        <dbReference type="ChEBI" id="CHEBI:57844"/>
        <note>ligand shared between two neighboring subunits</note>
    </ligand>
</feature>
<keyword evidence="3 11" id="KW-0963">Cytoplasm</keyword>
<dbReference type="STRING" id="512564.MCRO_0110"/>
<keyword evidence="7 11" id="KW-0547">Nucleotide-binding</keyword>
<feature type="domain" description="S-adenosylmethionine synthetase central" evidence="15">
    <location>
        <begin position="106"/>
        <end position="224"/>
    </location>
</feature>
<evidence type="ECO:0000256" key="8">
    <source>
        <dbReference type="ARBA" id="ARBA00022840"/>
    </source>
</evidence>
<feature type="binding site" evidence="11">
    <location>
        <position position="232"/>
    </location>
    <ligand>
        <name>ATP</name>
        <dbReference type="ChEBI" id="CHEBI:30616"/>
        <note>ligand shared between two neighboring subunits</note>
    </ligand>
</feature>
<dbReference type="PROSITE" id="PS00377">
    <property type="entry name" value="ADOMET_SYNTHASE_2"/>
    <property type="match status" value="1"/>
</dbReference>
<dbReference type="RefSeq" id="WP_013054455.1">
    <property type="nucleotide sequence ID" value="NC_014014.1"/>
</dbReference>
<dbReference type="KEGG" id="mcd:MCRO_0110"/>
<evidence type="ECO:0000256" key="3">
    <source>
        <dbReference type="ARBA" id="ARBA00022490"/>
    </source>
</evidence>
<evidence type="ECO:0000256" key="12">
    <source>
        <dbReference type="RuleBase" id="RU000542"/>
    </source>
</evidence>
<feature type="binding site" evidence="11">
    <location>
        <position position="42"/>
    </location>
    <ligand>
        <name>K(+)</name>
        <dbReference type="ChEBI" id="CHEBI:29103"/>
    </ligand>
</feature>
<feature type="binding site" description="in other chain" evidence="11">
    <location>
        <position position="14"/>
    </location>
    <ligand>
        <name>ATP</name>
        <dbReference type="ChEBI" id="CHEBI:30616"/>
        <note>ligand shared between two neighboring subunits</note>
    </ligand>
</feature>
<dbReference type="GO" id="GO:0006730">
    <property type="term" value="P:one-carbon metabolic process"/>
    <property type="evidence" value="ECO:0007669"/>
    <property type="project" value="UniProtKB-KW"/>
</dbReference>
<feature type="binding site" description="in other chain" evidence="11">
    <location>
        <position position="263"/>
    </location>
    <ligand>
        <name>L-methionine</name>
        <dbReference type="ChEBI" id="CHEBI:57844"/>
        <note>ligand shared between two neighboring subunits</note>
    </ligand>
</feature>
<feature type="binding site" evidence="11">
    <location>
        <position position="16"/>
    </location>
    <ligand>
        <name>Mg(2+)</name>
        <dbReference type="ChEBI" id="CHEBI:18420"/>
    </ligand>
</feature>
<evidence type="ECO:0000259" key="15">
    <source>
        <dbReference type="Pfam" id="PF02772"/>
    </source>
</evidence>
<evidence type="ECO:0000256" key="10">
    <source>
        <dbReference type="ARBA" id="ARBA00022958"/>
    </source>
</evidence>
<protein>
    <recommendedName>
        <fullName evidence="11">S-adenosylmethionine synthase</fullName>
        <shortName evidence="11">AdoMet synthase</shortName>
        <ecNumber evidence="11">2.5.1.6</ecNumber>
    </recommendedName>
    <alternativeName>
        <fullName evidence="11">MAT</fullName>
    </alternativeName>
    <alternativeName>
        <fullName evidence="11">Methionine adenosyltransferase</fullName>
    </alternativeName>
</protein>
<comment type="subunit">
    <text evidence="11">Homotetramer; dimer of dimers.</text>
</comment>
<evidence type="ECO:0000256" key="9">
    <source>
        <dbReference type="ARBA" id="ARBA00022842"/>
    </source>
</evidence>
<feature type="region of interest" description="Flexible loop" evidence="11">
    <location>
        <begin position="92"/>
        <end position="102"/>
    </location>
</feature>
<dbReference type="InterPro" id="IPR022631">
    <property type="entry name" value="ADOMET_SYNTHASE_CS"/>
</dbReference>
<dbReference type="Pfam" id="PF02772">
    <property type="entry name" value="S-AdoMet_synt_M"/>
    <property type="match status" value="1"/>
</dbReference>
<reference evidence="17 18" key="3">
    <citation type="journal article" date="2011" name="J. Bacteriol.">
        <title>Genome sequences of Mycoplasma alligatoris A21JP2T and Mycoplasma crocodyli MP145T.</title>
        <authorList>
            <person name="Brown D.R."/>
            <person name="Farmerie W.G."/>
            <person name="May M."/>
            <person name="Benders G.A."/>
            <person name="Durkin A.S."/>
            <person name="Hlavinka K."/>
            <person name="Hostetler J."/>
            <person name="Jackson J."/>
            <person name="Johnson J."/>
            <person name="Miller R.H."/>
            <person name="Paralanov V."/>
            <person name="Radune D."/>
            <person name="Szczypinski B."/>
            <person name="Glass J.I."/>
        </authorList>
    </citation>
    <scope>NUCLEOTIDE SEQUENCE [LARGE SCALE GENOMIC DNA]</scope>
    <source>
        <strain evidence="18">ATCC 51981 / MP145</strain>
    </source>
</reference>
<dbReference type="UniPathway" id="UPA00315">
    <property type="reaction ID" value="UER00080"/>
</dbReference>
<dbReference type="FunFam" id="3.30.300.10:FF:000003">
    <property type="entry name" value="S-adenosylmethionine synthase"/>
    <property type="match status" value="1"/>
</dbReference>
<evidence type="ECO:0000259" key="14">
    <source>
        <dbReference type="Pfam" id="PF00438"/>
    </source>
</evidence>
<organism evidence="17 18">
    <name type="scientific">Mycoplasma crocodyli (strain ATCC 51981 / MP145)</name>
    <dbReference type="NCBI Taxonomy" id="512564"/>
    <lineage>
        <taxon>Bacteria</taxon>
        <taxon>Bacillati</taxon>
        <taxon>Mycoplasmatota</taxon>
        <taxon>Mollicutes</taxon>
        <taxon>Mycoplasmataceae</taxon>
        <taxon>Mycoplasma</taxon>
    </lineage>
</organism>
<dbReference type="GO" id="GO:0005737">
    <property type="term" value="C:cytoplasm"/>
    <property type="evidence" value="ECO:0007669"/>
    <property type="project" value="UniProtKB-SubCell"/>
</dbReference>
<feature type="domain" description="S-adenosylmethionine synthetase N-terminal" evidence="14">
    <location>
        <begin position="3"/>
        <end position="87"/>
    </location>
</feature>
<dbReference type="InterPro" id="IPR022629">
    <property type="entry name" value="S-AdoMet_synt_central"/>
</dbReference>
<dbReference type="eggNOG" id="COG0192">
    <property type="taxonomic scope" value="Bacteria"/>
</dbReference>
<comment type="catalytic activity">
    <reaction evidence="11">
        <text>L-methionine + ATP + H2O = S-adenosyl-L-methionine + phosphate + diphosphate</text>
        <dbReference type="Rhea" id="RHEA:21080"/>
        <dbReference type="ChEBI" id="CHEBI:15377"/>
        <dbReference type="ChEBI" id="CHEBI:30616"/>
        <dbReference type="ChEBI" id="CHEBI:33019"/>
        <dbReference type="ChEBI" id="CHEBI:43474"/>
        <dbReference type="ChEBI" id="CHEBI:57844"/>
        <dbReference type="ChEBI" id="CHEBI:59789"/>
        <dbReference type="EC" id="2.5.1.6"/>
    </reaction>
</comment>
<feature type="domain" description="S-adenosylmethionine synthetase C-terminal" evidence="16">
    <location>
        <begin position="226"/>
        <end position="365"/>
    </location>
</feature>
<keyword evidence="5 11" id="KW-0808">Transferase</keyword>
<feature type="binding site" description="in other chain" evidence="11">
    <location>
        <position position="55"/>
    </location>
    <ligand>
        <name>L-methionine</name>
        <dbReference type="ChEBI" id="CHEBI:57844"/>
        <note>ligand shared between two neighboring subunits</note>
    </ligand>
</feature>
<dbReference type="Gene3D" id="3.30.300.10">
    <property type="match status" value="3"/>
</dbReference>
<reference evidence="18" key="1">
    <citation type="submission" date="2010-03" db="EMBL/GenBank/DDBJ databases">
        <title>The complete genome of Mycoplasma crocodyli MP145.</title>
        <authorList>
            <person name="Glass J.I."/>
            <person name="Durkin A.S."/>
            <person name="Hostetler J."/>
            <person name="Jackson J."/>
            <person name="Johnson J."/>
            <person name="May M.A."/>
            <person name="Paralanov V."/>
            <person name="Radune D."/>
            <person name="Szczypinski B."/>
            <person name="Brown D.R."/>
        </authorList>
    </citation>
    <scope>NUCLEOTIDE SEQUENCE [LARGE SCALE GENOMIC DNA]</scope>
    <source>
        <strain evidence="18">ATCC 51981 / MP145</strain>
    </source>
</reference>
<name>D5E4U2_MYCCM</name>
<reference key="2">
    <citation type="submission" date="2010-03" db="EMBL/GenBank/DDBJ databases">
        <authorList>
            <person name="Ma Z."/>
            <person name="Wang X."/>
            <person name="Liu H."/>
        </authorList>
    </citation>
    <scope>NUCLEOTIDE SEQUENCE</scope>
    <source>
        <strain>MP145</strain>
    </source>
</reference>
<sequence>MKKLFTSESVGKGHPDKVCDQISDAILDTYLMADPYSKVAIETLASGHTIVIAGEVSTNAEDIDVIAIAKFVLHDLGYLTPHTKFITDIRKQSPDIAQGIDLKDGQIGAGDQGLMFGYATDETKELMPLAIMIAHKLVERAEKLRKNGSFKWAGSDMKSQVTLDYTDPKHTKVDTILMSIQHSENFEKDVFNRFVKEQIIKPVIYQYGFDTVENRILINTTGNFVIGGPEGDTGLTGRKIIVDSYGGYAHHGGGAFSGKDATKVDRSAAYAARWVAKNIVAAKLAKKVEIQIAYAIGEPKPVSIYIDTFGTSKYDNDLISQAVQNVFDLTPKGIIEGLKLRRPIYYATAAFGHFGREEKDFTWEKTDKVDELINAISQLKK</sequence>
<keyword evidence="8 11" id="KW-0067">ATP-binding</keyword>
<dbReference type="NCBIfam" id="TIGR01034">
    <property type="entry name" value="metK"/>
    <property type="match status" value="1"/>
</dbReference>
<dbReference type="PROSITE" id="PS00376">
    <property type="entry name" value="ADOMET_SYNTHASE_1"/>
    <property type="match status" value="1"/>
</dbReference>
<dbReference type="PIRSF" id="PIRSF000497">
    <property type="entry name" value="MAT"/>
    <property type="match status" value="1"/>
</dbReference>
<feature type="binding site" description="in other chain" evidence="11">
    <location>
        <begin position="156"/>
        <end position="158"/>
    </location>
    <ligand>
        <name>ATP</name>
        <dbReference type="ChEBI" id="CHEBI:30616"/>
        <note>ligand shared between two neighboring subunits</note>
    </ligand>
</feature>
<feature type="binding site" evidence="11">
    <location>
        <position position="259"/>
    </location>
    <ligand>
        <name>ATP</name>
        <dbReference type="ChEBI" id="CHEBI:30616"/>
        <note>ligand shared between two neighboring subunits</note>
    </ligand>
</feature>
<evidence type="ECO:0000313" key="17">
    <source>
        <dbReference type="EMBL" id="ADE19679.1"/>
    </source>
</evidence>
<evidence type="ECO:0000256" key="2">
    <source>
        <dbReference type="ARBA" id="ARBA00009685"/>
    </source>
</evidence>
<dbReference type="InterPro" id="IPR022636">
    <property type="entry name" value="S-AdoMet_synthetase_sfam"/>
</dbReference>
<comment type="cofactor">
    <cofactor evidence="11">
        <name>K(+)</name>
        <dbReference type="ChEBI" id="CHEBI:29103"/>
    </cofactor>
    <text evidence="11">Binds 1 potassium ion per subunit.</text>
</comment>
<gene>
    <name evidence="11 17" type="primary">metK</name>
    <name evidence="17" type="ordered locus">MCRO_0110</name>
</gene>
<evidence type="ECO:0000256" key="13">
    <source>
        <dbReference type="RuleBase" id="RU004462"/>
    </source>
</evidence>
<comment type="cofactor">
    <cofactor evidence="11">
        <name>Mg(2+)</name>
        <dbReference type="ChEBI" id="CHEBI:18420"/>
    </cofactor>
    <text evidence="11">Binds 2 divalent ions per subunit.</text>
</comment>
<evidence type="ECO:0000313" key="18">
    <source>
        <dbReference type="Proteomes" id="UP000001845"/>
    </source>
</evidence>
<keyword evidence="4 11" id="KW-0554">One-carbon metabolism</keyword>
<evidence type="ECO:0000256" key="11">
    <source>
        <dbReference type="HAMAP-Rule" id="MF_00086"/>
    </source>
</evidence>
<feature type="binding site" evidence="11">
    <location>
        <position position="255"/>
    </location>
    <ligand>
        <name>ATP</name>
        <dbReference type="ChEBI" id="CHEBI:30616"/>
        <note>ligand shared between two neighboring subunits</note>
    </ligand>
</feature>
<dbReference type="CDD" id="cd18079">
    <property type="entry name" value="S-AdoMet_synt"/>
    <property type="match status" value="1"/>
</dbReference>
<keyword evidence="9 11" id="KW-0460">Magnesium</keyword>
<dbReference type="GO" id="GO:0000287">
    <property type="term" value="F:magnesium ion binding"/>
    <property type="evidence" value="ECO:0007669"/>
    <property type="project" value="UniProtKB-UniRule"/>
</dbReference>
<dbReference type="HOGENOM" id="CLU_041802_1_1_14"/>
<evidence type="ECO:0000256" key="5">
    <source>
        <dbReference type="ARBA" id="ARBA00022679"/>
    </source>
</evidence>
<dbReference type="InterPro" id="IPR022628">
    <property type="entry name" value="S-AdoMet_synt_N"/>
</dbReference>
<comment type="pathway">
    <text evidence="1 11">Amino-acid biosynthesis; S-adenosyl-L-methionine biosynthesis; S-adenosyl-L-methionine from L-methionine: step 1/1.</text>
</comment>
<keyword evidence="18" id="KW-1185">Reference proteome</keyword>
<dbReference type="Pfam" id="PF00438">
    <property type="entry name" value="S-AdoMet_synt_N"/>
    <property type="match status" value="1"/>
</dbReference>
<evidence type="ECO:0000256" key="4">
    <source>
        <dbReference type="ARBA" id="ARBA00022563"/>
    </source>
</evidence>
<dbReference type="Proteomes" id="UP000001845">
    <property type="component" value="Chromosome"/>
</dbReference>
<keyword evidence="6 11" id="KW-0479">Metal-binding</keyword>
<comment type="similarity">
    <text evidence="2 11 13">Belongs to the AdoMet synthase family.</text>
</comment>
<dbReference type="EMBL" id="CP001991">
    <property type="protein sequence ID" value="ADE19679.1"/>
    <property type="molecule type" value="Genomic_DNA"/>
</dbReference>
<dbReference type="AlphaFoldDB" id="D5E4U2"/>
<dbReference type="Pfam" id="PF02773">
    <property type="entry name" value="S-AdoMet_synt_C"/>
    <property type="match status" value="1"/>
</dbReference>
<accession>D5E4U2</accession>
<evidence type="ECO:0000256" key="6">
    <source>
        <dbReference type="ARBA" id="ARBA00022723"/>
    </source>
</evidence>
<comment type="caution">
    <text evidence="11">Lacks conserved residue(s) required for the propagation of feature annotation.</text>
</comment>
<dbReference type="GO" id="GO:0004478">
    <property type="term" value="F:methionine adenosyltransferase activity"/>
    <property type="evidence" value="ECO:0007669"/>
    <property type="project" value="UniProtKB-UniRule"/>
</dbReference>
<evidence type="ECO:0000256" key="7">
    <source>
        <dbReference type="ARBA" id="ARBA00022741"/>
    </source>
</evidence>
<dbReference type="HAMAP" id="MF_00086">
    <property type="entry name" value="S_AdoMet_synth1"/>
    <property type="match status" value="1"/>
</dbReference>
<keyword evidence="10 11" id="KW-0630">Potassium</keyword>
<dbReference type="OrthoDB" id="9801686at2"/>
<evidence type="ECO:0000259" key="16">
    <source>
        <dbReference type="Pfam" id="PF02773"/>
    </source>
</evidence>
<comment type="function">
    <text evidence="11">Catalyzes the formation of S-adenosylmethionine (AdoMet) from methionine and ATP. The overall synthetic reaction is composed of two sequential steps, AdoMet formation and the subsequent tripolyphosphate hydrolysis which occurs prior to release of AdoMet from the enzyme.</text>
</comment>
<dbReference type="InterPro" id="IPR002133">
    <property type="entry name" value="S-AdoMet_synthetase"/>
</dbReference>
<proteinExistence type="inferred from homology"/>
<comment type="subcellular location">
    <subcellularLocation>
        <location evidence="11 12">Cytoplasm</location>
    </subcellularLocation>
</comment>
<feature type="binding site" description="in other chain" evidence="11">
    <location>
        <begin position="238"/>
        <end position="239"/>
    </location>
    <ligand>
        <name>ATP</name>
        <dbReference type="ChEBI" id="CHEBI:30616"/>
        <note>ligand shared between two neighboring subunits</note>
    </ligand>
</feature>
<evidence type="ECO:0000256" key="1">
    <source>
        <dbReference type="ARBA" id="ARBA00005224"/>
    </source>
</evidence>
<dbReference type="PANTHER" id="PTHR11964">
    <property type="entry name" value="S-ADENOSYLMETHIONINE SYNTHETASE"/>
    <property type="match status" value="1"/>
</dbReference>
<dbReference type="GO" id="GO:0006556">
    <property type="term" value="P:S-adenosylmethionine biosynthetic process"/>
    <property type="evidence" value="ECO:0007669"/>
    <property type="project" value="UniProtKB-UniRule"/>
</dbReference>
<dbReference type="FunFam" id="3.30.300.10:FF:000011">
    <property type="entry name" value="S-adenosylmethionine synthase"/>
    <property type="match status" value="1"/>
</dbReference>
<dbReference type="InterPro" id="IPR022630">
    <property type="entry name" value="S-AdoMet_synt_C"/>
</dbReference>
<dbReference type="GO" id="GO:0005524">
    <property type="term" value="F:ATP binding"/>
    <property type="evidence" value="ECO:0007669"/>
    <property type="project" value="UniProtKB-UniRule"/>
</dbReference>